<keyword evidence="1" id="KW-0472">Membrane</keyword>
<protein>
    <submittedName>
        <fullName evidence="2">Uncharacterized protein</fullName>
    </submittedName>
</protein>
<reference evidence="2" key="1">
    <citation type="submission" date="2020-10" db="EMBL/GenBank/DDBJ databases">
        <title>Phylogeny of dyella-like bacteria.</title>
        <authorList>
            <person name="Fu J."/>
        </authorList>
    </citation>
    <scope>NUCLEOTIDE SEQUENCE</scope>
    <source>
        <strain evidence="2">DHOC52</strain>
    </source>
</reference>
<accession>A0ABS2JY47</accession>
<evidence type="ECO:0000256" key="1">
    <source>
        <dbReference type="SAM" id="Phobius"/>
    </source>
</evidence>
<keyword evidence="1" id="KW-1133">Transmembrane helix</keyword>
<keyword evidence="3" id="KW-1185">Reference proteome</keyword>
<comment type="caution">
    <text evidence="2">The sequence shown here is derived from an EMBL/GenBank/DDBJ whole genome shotgun (WGS) entry which is preliminary data.</text>
</comment>
<evidence type="ECO:0000313" key="3">
    <source>
        <dbReference type="Proteomes" id="UP001430149"/>
    </source>
</evidence>
<proteinExistence type="predicted"/>
<dbReference type="RefSeq" id="WP_204678532.1">
    <property type="nucleotide sequence ID" value="NZ_BSNR01000025.1"/>
</dbReference>
<feature type="transmembrane region" description="Helical" evidence="1">
    <location>
        <begin position="40"/>
        <end position="63"/>
    </location>
</feature>
<gene>
    <name evidence="2" type="ORF">ISP19_00785</name>
</gene>
<evidence type="ECO:0000313" key="2">
    <source>
        <dbReference type="EMBL" id="MBM7123899.1"/>
    </source>
</evidence>
<organism evidence="2 3">
    <name type="scientific">Dyella flava</name>
    <dbReference type="NCBI Taxonomy" id="1920170"/>
    <lineage>
        <taxon>Bacteria</taxon>
        <taxon>Pseudomonadati</taxon>
        <taxon>Pseudomonadota</taxon>
        <taxon>Gammaproteobacteria</taxon>
        <taxon>Lysobacterales</taxon>
        <taxon>Rhodanobacteraceae</taxon>
        <taxon>Dyella</taxon>
    </lineage>
</organism>
<name>A0ABS2JY47_9GAMM</name>
<dbReference type="EMBL" id="JADIKE010000018">
    <property type="protein sequence ID" value="MBM7123899.1"/>
    <property type="molecule type" value="Genomic_DNA"/>
</dbReference>
<feature type="transmembrane region" description="Helical" evidence="1">
    <location>
        <begin position="16"/>
        <end position="34"/>
    </location>
</feature>
<sequence length="98" mass="10963">MEPKKRMKASLPPHDLAVRPVGVLTFVLGLISLFSKLRPAAIGITPWLGAAWLAWAIPGLGIFSYRQWSAIDRGYAARQTRRRIHRASLDLQATWPVC</sequence>
<dbReference type="Proteomes" id="UP001430149">
    <property type="component" value="Unassembled WGS sequence"/>
</dbReference>
<keyword evidence="1" id="KW-0812">Transmembrane</keyword>